<keyword evidence="11" id="KW-1185">Reference proteome</keyword>
<dbReference type="Proteomes" id="UP000053555">
    <property type="component" value="Unassembled WGS sequence"/>
</dbReference>
<evidence type="ECO:0000256" key="1">
    <source>
        <dbReference type="ARBA" id="ARBA00008056"/>
    </source>
</evidence>
<dbReference type="InterPro" id="IPR044861">
    <property type="entry name" value="IPNS-like_FE2OG_OXY"/>
</dbReference>
<comment type="similarity">
    <text evidence="1 7">Belongs to the iron/ascorbate-dependent oxidoreductase family.</text>
</comment>
<dbReference type="Gene3D" id="2.60.120.330">
    <property type="entry name" value="B-lactam Antibiotic, Isopenicillin N Synthase, Chain"/>
    <property type="match status" value="1"/>
</dbReference>
<dbReference type="InterPro" id="IPR005123">
    <property type="entry name" value="Oxoglu/Fe-dep_dioxygenase_dom"/>
</dbReference>
<dbReference type="InterPro" id="IPR027443">
    <property type="entry name" value="IPNS-like_sf"/>
</dbReference>
<comment type="function">
    <text evidence="6">Probable 2-oxoglutarate-dependent dioxygenase that may be involved in glucosinolates biosynthesis. May play a role in the production of aliphatic glucosinolates.</text>
</comment>
<evidence type="ECO:0000259" key="8">
    <source>
        <dbReference type="PROSITE" id="PS51471"/>
    </source>
</evidence>
<keyword evidence="5 7" id="KW-0408">Iron</keyword>
<reference evidence="10 11" key="2">
    <citation type="submission" date="2018-09" db="EMBL/GenBank/DDBJ databases">
        <title>A high-quality reference genome of wild soybean provides a powerful tool to mine soybean genomes.</title>
        <authorList>
            <person name="Xie M."/>
            <person name="Chung C.Y.L."/>
            <person name="Li M.-W."/>
            <person name="Wong F.-L."/>
            <person name="Chan T.-F."/>
            <person name="Lam H.-M."/>
        </authorList>
    </citation>
    <scope>NUCLEOTIDE SEQUENCE [LARGE SCALE GENOMIC DNA]</scope>
    <source>
        <strain evidence="11">cv. W05</strain>
        <tissue evidence="10">Hypocotyl of etiolated seedlings</tissue>
    </source>
</reference>
<reference evidence="9" key="1">
    <citation type="submission" date="2014-07" db="EMBL/GenBank/DDBJ databases">
        <title>Identification of a novel salt tolerance gene in wild soybean by whole-genome sequencing.</title>
        <authorList>
            <person name="Lam H.-M."/>
            <person name="Qi X."/>
            <person name="Li M.-W."/>
            <person name="Liu X."/>
            <person name="Xie M."/>
            <person name="Ni M."/>
            <person name="Xu X."/>
        </authorList>
    </citation>
    <scope>NUCLEOTIDE SEQUENCE [LARGE SCALE GENOMIC DNA]</scope>
    <source>
        <tissue evidence="9">Root</tissue>
    </source>
</reference>
<dbReference type="GO" id="GO:0051213">
    <property type="term" value="F:dioxygenase activity"/>
    <property type="evidence" value="ECO:0007669"/>
    <property type="project" value="UniProtKB-KW"/>
</dbReference>
<keyword evidence="2 7" id="KW-0479">Metal-binding</keyword>
<sequence length="307" mass="34863">MGSEGKPMLPVLDFTIEDLKPGTNSWLSTCTSVRQAFEENGYFVAVYDKASIELQNGVFGSMKELFDLPTETKRRNIFEGMPLKGYVGQHPKIPLHESMGIDPGTTLEGIQSFAEKLWPHGNDQFCKYIFEYAKVAEVLNRMVVRMIFESYGLLEHYDTFIGSTNYLLRLLAHKALEQNEPQLGFVAHTDKSFTTILHQNHVNALMVETTNGNWIDVDFSSPTSFVVMAGDALMAWSNDRIKSPNHMVMMNGNETRYSLGLFAFYRGILKVPEELIDEEHPLQYKPFDHLALLNFTYSANMKAYCGV</sequence>
<dbReference type="InterPro" id="IPR026992">
    <property type="entry name" value="DIOX_N"/>
</dbReference>
<dbReference type="Proteomes" id="UP000289340">
    <property type="component" value="Chromosome 10"/>
</dbReference>
<keyword evidence="3 10" id="KW-0223">Dioxygenase</keyword>
<evidence type="ECO:0000256" key="3">
    <source>
        <dbReference type="ARBA" id="ARBA00022964"/>
    </source>
</evidence>
<organism evidence="9">
    <name type="scientific">Glycine soja</name>
    <name type="common">Wild soybean</name>
    <dbReference type="NCBI Taxonomy" id="3848"/>
    <lineage>
        <taxon>Eukaryota</taxon>
        <taxon>Viridiplantae</taxon>
        <taxon>Streptophyta</taxon>
        <taxon>Embryophyta</taxon>
        <taxon>Tracheophyta</taxon>
        <taxon>Spermatophyta</taxon>
        <taxon>Magnoliopsida</taxon>
        <taxon>eudicotyledons</taxon>
        <taxon>Gunneridae</taxon>
        <taxon>Pentapetalae</taxon>
        <taxon>rosids</taxon>
        <taxon>fabids</taxon>
        <taxon>Fabales</taxon>
        <taxon>Fabaceae</taxon>
        <taxon>Papilionoideae</taxon>
        <taxon>50 kb inversion clade</taxon>
        <taxon>NPAAA clade</taxon>
        <taxon>indigoferoid/millettioid clade</taxon>
        <taxon>Phaseoleae</taxon>
        <taxon>Glycine</taxon>
        <taxon>Glycine subgen. Soja</taxon>
    </lineage>
</organism>
<dbReference type="EMBL" id="KN651153">
    <property type="protein sequence ID" value="KHN31409.1"/>
    <property type="molecule type" value="Genomic_DNA"/>
</dbReference>
<protein>
    <submittedName>
        <fullName evidence="9">Gibberellin 20 oxidase 1</fullName>
        <ecNumber evidence="9">1.14.11.12</ecNumber>
    </submittedName>
    <submittedName>
        <fullName evidence="10">Putative 2-oxoglutarate-dependent dioxygenase AOP1.2 isoform A</fullName>
    </submittedName>
</protein>
<dbReference type="AlphaFoldDB" id="A0A0B2RGF0"/>
<dbReference type="GO" id="GO:0046872">
    <property type="term" value="F:metal ion binding"/>
    <property type="evidence" value="ECO:0007669"/>
    <property type="project" value="UniProtKB-KW"/>
</dbReference>
<dbReference type="FunFam" id="2.60.120.330:FF:000022">
    <property type="entry name" value="Probable 2-oxoglutarate-dependent dioxygenase AOP1.2"/>
    <property type="match status" value="1"/>
</dbReference>
<dbReference type="SUPFAM" id="SSF51197">
    <property type="entry name" value="Clavaminate synthase-like"/>
    <property type="match status" value="1"/>
</dbReference>
<evidence type="ECO:0000313" key="9">
    <source>
        <dbReference type="EMBL" id="KHN31409.1"/>
    </source>
</evidence>
<evidence type="ECO:0000256" key="5">
    <source>
        <dbReference type="ARBA" id="ARBA00023004"/>
    </source>
</evidence>
<dbReference type="PANTHER" id="PTHR47990">
    <property type="entry name" value="2-OXOGLUTARATE (2OG) AND FE(II)-DEPENDENT OXYGENASE SUPERFAMILY PROTEIN-RELATED"/>
    <property type="match status" value="1"/>
</dbReference>
<accession>A0A0B2RGF0</accession>
<keyword evidence="4 7" id="KW-0560">Oxidoreductase</keyword>
<dbReference type="Pfam" id="PF14226">
    <property type="entry name" value="DIOX_N"/>
    <property type="match status" value="1"/>
</dbReference>
<dbReference type="PROSITE" id="PS51471">
    <property type="entry name" value="FE2OG_OXY"/>
    <property type="match status" value="1"/>
</dbReference>
<dbReference type="Pfam" id="PF03171">
    <property type="entry name" value="2OG-FeII_Oxy"/>
    <property type="match status" value="1"/>
</dbReference>
<evidence type="ECO:0000313" key="10">
    <source>
        <dbReference type="EMBL" id="RZB86443.1"/>
    </source>
</evidence>
<proteinExistence type="inferred from homology"/>
<dbReference type="EMBL" id="QZWG01000010">
    <property type="protein sequence ID" value="RZB86443.1"/>
    <property type="molecule type" value="Genomic_DNA"/>
</dbReference>
<feature type="domain" description="Fe2OG dioxygenase" evidence="8">
    <location>
        <begin position="147"/>
        <end position="267"/>
    </location>
</feature>
<evidence type="ECO:0000256" key="2">
    <source>
        <dbReference type="ARBA" id="ARBA00022723"/>
    </source>
</evidence>
<dbReference type="EC" id="1.14.11.12" evidence="9"/>
<gene>
    <name evidence="10" type="ORF">D0Y65_026482</name>
    <name evidence="9" type="ORF">glysoja_049381</name>
</gene>
<evidence type="ECO:0000313" key="11">
    <source>
        <dbReference type="Proteomes" id="UP000289340"/>
    </source>
</evidence>
<name>A0A0B2RGF0_GLYSO</name>
<evidence type="ECO:0000256" key="7">
    <source>
        <dbReference type="RuleBase" id="RU003682"/>
    </source>
</evidence>
<dbReference type="Gramene" id="XM_028327428.1">
    <property type="protein sequence ID" value="XP_028183229.1"/>
    <property type="gene ID" value="LOC114370140"/>
</dbReference>
<evidence type="ECO:0000256" key="6">
    <source>
        <dbReference type="ARBA" id="ARBA00057022"/>
    </source>
</evidence>
<dbReference type="InterPro" id="IPR050231">
    <property type="entry name" value="Iron_ascorbate_oxido_reductase"/>
</dbReference>
<evidence type="ECO:0000256" key="4">
    <source>
        <dbReference type="ARBA" id="ARBA00023002"/>
    </source>
</evidence>